<keyword evidence="6 8" id="KW-1133">Transmembrane helix</keyword>
<evidence type="ECO:0000256" key="4">
    <source>
        <dbReference type="ARBA" id="ARBA00022475"/>
    </source>
</evidence>
<dbReference type="OrthoDB" id="992805at2759"/>
<proteinExistence type="inferred from homology"/>
<evidence type="ECO:0000256" key="9">
    <source>
        <dbReference type="SAM" id="MobiDB-lite"/>
    </source>
</evidence>
<dbReference type="InterPro" id="IPR006702">
    <property type="entry name" value="CASP_dom"/>
</dbReference>
<dbReference type="GO" id="GO:0005886">
    <property type="term" value="C:plasma membrane"/>
    <property type="evidence" value="ECO:0007669"/>
    <property type="project" value="UniProtKB-SubCell"/>
</dbReference>
<comment type="subunit">
    <text evidence="3 8">Homodimer and heterodimers.</text>
</comment>
<evidence type="ECO:0000256" key="8">
    <source>
        <dbReference type="RuleBase" id="RU361233"/>
    </source>
</evidence>
<sequence>MASPMTKERSSFMLQTKSSGMSSPSQRRCSVAQVILRVLAVAFTAAAISVTVTSGQSVVILGFTFKARYSYSSAMRFLVGVDAVVCAFSALSLIFVYLLLNRSGSHLTNYFFLFLHDMVMTVLMISGCAAATAVGYIGRYGEERVGWGAVCGRIGKFCNRNLVSVVLSYLTFLAYLALAIISASKLMSRATE</sequence>
<evidence type="ECO:0000256" key="7">
    <source>
        <dbReference type="ARBA" id="ARBA00023136"/>
    </source>
</evidence>
<feature type="transmembrane region" description="Helical" evidence="8">
    <location>
        <begin position="79"/>
        <end position="100"/>
    </location>
</feature>
<evidence type="ECO:0000256" key="5">
    <source>
        <dbReference type="ARBA" id="ARBA00022692"/>
    </source>
</evidence>
<accession>A0A922F966</accession>
<protein>
    <recommendedName>
        <fullName evidence="8">CASP-like protein</fullName>
    </recommendedName>
</protein>
<evidence type="ECO:0000256" key="2">
    <source>
        <dbReference type="ARBA" id="ARBA00007651"/>
    </source>
</evidence>
<organism evidence="11 12">
    <name type="scientific">Carya illinoinensis</name>
    <name type="common">Pecan</name>
    <dbReference type="NCBI Taxonomy" id="32201"/>
    <lineage>
        <taxon>Eukaryota</taxon>
        <taxon>Viridiplantae</taxon>
        <taxon>Streptophyta</taxon>
        <taxon>Embryophyta</taxon>
        <taxon>Tracheophyta</taxon>
        <taxon>Spermatophyta</taxon>
        <taxon>Magnoliopsida</taxon>
        <taxon>eudicotyledons</taxon>
        <taxon>Gunneridae</taxon>
        <taxon>Pentapetalae</taxon>
        <taxon>rosids</taxon>
        <taxon>fabids</taxon>
        <taxon>Fagales</taxon>
        <taxon>Juglandaceae</taxon>
        <taxon>Carya</taxon>
    </lineage>
</organism>
<keyword evidence="5 8" id="KW-0812">Transmembrane</keyword>
<dbReference type="PANTHER" id="PTHR36488">
    <property type="entry name" value="CASP-LIKE PROTEIN 1U1"/>
    <property type="match status" value="1"/>
</dbReference>
<feature type="compositionally biased region" description="Basic and acidic residues" evidence="9">
    <location>
        <begin position="1"/>
        <end position="10"/>
    </location>
</feature>
<name>A0A922F966_CARIL</name>
<feature type="transmembrane region" description="Helical" evidence="8">
    <location>
        <begin position="112"/>
        <end position="137"/>
    </location>
</feature>
<feature type="transmembrane region" description="Helical" evidence="8">
    <location>
        <begin position="162"/>
        <end position="181"/>
    </location>
</feature>
<comment type="subcellular location">
    <subcellularLocation>
        <location evidence="1 8">Cell membrane</location>
        <topology evidence="1 8">Multi-pass membrane protein</topology>
    </subcellularLocation>
</comment>
<reference evidence="11" key="1">
    <citation type="submission" date="2021-01" db="EMBL/GenBank/DDBJ databases">
        <authorList>
            <person name="Lovell J.T."/>
            <person name="Bentley N."/>
            <person name="Bhattarai G."/>
            <person name="Jenkins J.W."/>
            <person name="Sreedasyam A."/>
            <person name="Alarcon Y."/>
            <person name="Bock C."/>
            <person name="Boston L."/>
            <person name="Carlson J."/>
            <person name="Cervantes K."/>
            <person name="Clermont K."/>
            <person name="Krom N."/>
            <person name="Kubenka K."/>
            <person name="Mamidi S."/>
            <person name="Mattison C."/>
            <person name="Monteros M."/>
            <person name="Pisani C."/>
            <person name="Plott C."/>
            <person name="Rajasekar S."/>
            <person name="Rhein H.S."/>
            <person name="Rohla C."/>
            <person name="Song M."/>
            <person name="Hilaire R.S."/>
            <person name="Shu S."/>
            <person name="Wells L."/>
            <person name="Wang X."/>
            <person name="Webber J."/>
            <person name="Heerema R.J."/>
            <person name="Klein P."/>
            <person name="Conner P."/>
            <person name="Grauke L."/>
            <person name="Grimwood J."/>
            <person name="Schmutz J."/>
            <person name="Randall J.J."/>
        </authorList>
    </citation>
    <scope>NUCLEOTIDE SEQUENCE</scope>
    <source>
        <tissue evidence="11">Leaf</tissue>
    </source>
</reference>
<keyword evidence="7 8" id="KW-0472">Membrane</keyword>
<dbReference type="NCBIfam" id="TIGR01569">
    <property type="entry name" value="A_tha_TIGR01569"/>
    <property type="match status" value="1"/>
</dbReference>
<feature type="region of interest" description="Disordered" evidence="9">
    <location>
        <begin position="1"/>
        <end position="25"/>
    </location>
</feature>
<dbReference type="EMBL" id="CM031828">
    <property type="protein sequence ID" value="KAG6715589.1"/>
    <property type="molecule type" value="Genomic_DNA"/>
</dbReference>
<evidence type="ECO:0000256" key="1">
    <source>
        <dbReference type="ARBA" id="ARBA00004651"/>
    </source>
</evidence>
<comment type="caution">
    <text evidence="11">The sequence shown here is derived from an EMBL/GenBank/DDBJ whole genome shotgun (WGS) entry which is preliminary data.</text>
</comment>
<dbReference type="Pfam" id="PF04535">
    <property type="entry name" value="CASP_dom"/>
    <property type="match status" value="1"/>
</dbReference>
<evidence type="ECO:0000256" key="6">
    <source>
        <dbReference type="ARBA" id="ARBA00022989"/>
    </source>
</evidence>
<comment type="similarity">
    <text evidence="2 8">Belongs to the Casparian strip membrane proteins (CASP) family.</text>
</comment>
<dbReference type="Proteomes" id="UP000811246">
    <property type="component" value="Chromosome 4"/>
</dbReference>
<evidence type="ECO:0000259" key="10">
    <source>
        <dbReference type="Pfam" id="PF04535"/>
    </source>
</evidence>
<evidence type="ECO:0000256" key="3">
    <source>
        <dbReference type="ARBA" id="ARBA00011489"/>
    </source>
</evidence>
<dbReference type="EMBL" id="CM031828">
    <property type="protein sequence ID" value="KAG6715590.1"/>
    <property type="molecule type" value="Genomic_DNA"/>
</dbReference>
<dbReference type="AlphaFoldDB" id="A0A922F966"/>
<keyword evidence="4 8" id="KW-1003">Cell membrane</keyword>
<gene>
    <name evidence="11" type="ORF">I3842_04G002600</name>
</gene>
<feature type="domain" description="Casparian strip membrane protein" evidence="10">
    <location>
        <begin position="27"/>
        <end position="174"/>
    </location>
</feature>
<dbReference type="InterPro" id="IPR006459">
    <property type="entry name" value="CASP/CASPL"/>
</dbReference>
<evidence type="ECO:0000313" key="12">
    <source>
        <dbReference type="Proteomes" id="UP000811246"/>
    </source>
</evidence>
<comment type="caution">
    <text evidence="8">Lacks conserved residue(s) required for the propagation of feature annotation.</text>
</comment>
<evidence type="ECO:0000313" key="11">
    <source>
        <dbReference type="EMBL" id="KAG6715590.1"/>
    </source>
</evidence>
<feature type="compositionally biased region" description="Polar residues" evidence="9">
    <location>
        <begin position="12"/>
        <end position="25"/>
    </location>
</feature>
<dbReference type="InterPro" id="IPR044173">
    <property type="entry name" value="CASPL"/>
</dbReference>
<dbReference type="PANTHER" id="PTHR36488:SF8">
    <property type="entry name" value="CASP-LIKE PROTEIN 1U1"/>
    <property type="match status" value="1"/>
</dbReference>